<protein>
    <submittedName>
        <fullName evidence="1">Uncharacterized protein</fullName>
    </submittedName>
</protein>
<name>A0ABQ3VAF0_9CHLR</name>
<evidence type="ECO:0000313" key="1">
    <source>
        <dbReference type="EMBL" id="GHO82643.1"/>
    </source>
</evidence>
<reference evidence="1 2" key="1">
    <citation type="journal article" date="2021" name="Int. J. Syst. Evol. Microbiol.">
        <title>Reticulibacter mediterranei gen. nov., sp. nov., within the new family Reticulibacteraceae fam. nov., and Ktedonospora formicarum gen. nov., sp. nov., Ktedonobacter robiniae sp. nov., Dictyobacter formicarum sp. nov. and Dictyobacter arantiisoli sp. nov., belonging to the class Ktedonobacteria.</title>
        <authorList>
            <person name="Yabe S."/>
            <person name="Zheng Y."/>
            <person name="Wang C.M."/>
            <person name="Sakai Y."/>
            <person name="Abe K."/>
            <person name="Yokota A."/>
            <person name="Donadio S."/>
            <person name="Cavaletti L."/>
            <person name="Monciardini P."/>
        </authorList>
    </citation>
    <scope>NUCLEOTIDE SEQUENCE [LARGE SCALE GENOMIC DNA]</scope>
    <source>
        <strain evidence="1 2">SOSP1-9</strain>
    </source>
</reference>
<sequence>MAIHTLHTLGIGVLSTHALATASLTVLQPIRGGARSLSDLKLLALQRLAAERIGVKDLIRQRGLVLEQGRPIDQSASTLARAY</sequence>
<comment type="caution">
    <text evidence="1">The sequence shown here is derived from an EMBL/GenBank/DDBJ whole genome shotgun (WGS) entry which is preliminary data.</text>
</comment>
<proteinExistence type="predicted"/>
<accession>A0ABQ3VAF0</accession>
<organism evidence="1 2">
    <name type="scientific">Dictyobacter formicarum</name>
    <dbReference type="NCBI Taxonomy" id="2778368"/>
    <lineage>
        <taxon>Bacteria</taxon>
        <taxon>Bacillati</taxon>
        <taxon>Chloroflexota</taxon>
        <taxon>Ktedonobacteria</taxon>
        <taxon>Ktedonobacterales</taxon>
        <taxon>Dictyobacteraceae</taxon>
        <taxon>Dictyobacter</taxon>
    </lineage>
</organism>
<dbReference type="RefSeq" id="WP_201360302.1">
    <property type="nucleotide sequence ID" value="NZ_BNJJ01000002.1"/>
</dbReference>
<dbReference type="Proteomes" id="UP000635565">
    <property type="component" value="Unassembled WGS sequence"/>
</dbReference>
<evidence type="ECO:0000313" key="2">
    <source>
        <dbReference type="Proteomes" id="UP000635565"/>
    </source>
</evidence>
<dbReference type="EMBL" id="BNJJ01000002">
    <property type="protein sequence ID" value="GHO82643.1"/>
    <property type="molecule type" value="Genomic_DNA"/>
</dbReference>
<gene>
    <name evidence="1" type="ORF">KSZ_06490</name>
</gene>
<keyword evidence="2" id="KW-1185">Reference proteome</keyword>